<feature type="transmembrane region" description="Helical" evidence="9">
    <location>
        <begin position="6"/>
        <end position="24"/>
    </location>
</feature>
<dbReference type="OrthoDB" id="9807568at2"/>
<dbReference type="PRINTS" id="PR01434">
    <property type="entry name" value="NADHDHGNASE5"/>
</dbReference>
<protein>
    <submittedName>
        <fullName evidence="12">Hydrogenase-4 component F</fullName>
    </submittedName>
</protein>
<evidence type="ECO:0000256" key="6">
    <source>
        <dbReference type="ARBA" id="ARBA00023002"/>
    </source>
</evidence>
<feature type="domain" description="NADH:quinone oxidoreductase/Mrp antiporter transmembrane" evidence="10">
    <location>
        <begin position="123"/>
        <end position="409"/>
    </location>
</feature>
<evidence type="ECO:0000256" key="4">
    <source>
        <dbReference type="ARBA" id="ARBA00022692"/>
    </source>
</evidence>
<feature type="transmembrane region" description="Helical" evidence="9">
    <location>
        <begin position="369"/>
        <end position="390"/>
    </location>
</feature>
<evidence type="ECO:0000256" key="7">
    <source>
        <dbReference type="ARBA" id="ARBA00023136"/>
    </source>
</evidence>
<comment type="subcellular location">
    <subcellularLocation>
        <location evidence="1">Cell membrane</location>
        <topology evidence="1">Multi-pass membrane protein</topology>
    </subcellularLocation>
    <subcellularLocation>
        <location evidence="8">Membrane</location>
        <topology evidence="8">Multi-pass membrane protein</topology>
    </subcellularLocation>
</comment>
<organism evidence="12 13">
    <name type="scientific">Heliophilum fasciatum</name>
    <dbReference type="NCBI Taxonomy" id="35700"/>
    <lineage>
        <taxon>Bacteria</taxon>
        <taxon>Bacillati</taxon>
        <taxon>Bacillota</taxon>
        <taxon>Clostridia</taxon>
        <taxon>Eubacteriales</taxon>
        <taxon>Heliobacteriaceae</taxon>
        <taxon>Heliophilum</taxon>
    </lineage>
</organism>
<evidence type="ECO:0000259" key="10">
    <source>
        <dbReference type="Pfam" id="PF00361"/>
    </source>
</evidence>
<feature type="transmembrane region" description="Helical" evidence="9">
    <location>
        <begin position="453"/>
        <end position="472"/>
    </location>
</feature>
<dbReference type="InterPro" id="IPR001516">
    <property type="entry name" value="Proton_antipo_N"/>
</dbReference>
<keyword evidence="7 9" id="KW-0472">Membrane</keyword>
<keyword evidence="5 9" id="KW-1133">Transmembrane helix</keyword>
<evidence type="ECO:0000256" key="9">
    <source>
        <dbReference type="SAM" id="Phobius"/>
    </source>
</evidence>
<dbReference type="AlphaFoldDB" id="A0A4R2RHX4"/>
<comment type="caution">
    <text evidence="12">The sequence shown here is derived from an EMBL/GenBank/DDBJ whole genome shotgun (WGS) entry which is preliminary data.</text>
</comment>
<evidence type="ECO:0000256" key="2">
    <source>
        <dbReference type="ARBA" id="ARBA00008483"/>
    </source>
</evidence>
<dbReference type="EMBL" id="SLXT01000020">
    <property type="protein sequence ID" value="TCP62603.1"/>
    <property type="molecule type" value="Genomic_DNA"/>
</dbReference>
<evidence type="ECO:0000259" key="11">
    <source>
        <dbReference type="Pfam" id="PF00662"/>
    </source>
</evidence>
<feature type="transmembrane region" description="Helical" evidence="9">
    <location>
        <begin position="105"/>
        <end position="122"/>
    </location>
</feature>
<evidence type="ECO:0000256" key="1">
    <source>
        <dbReference type="ARBA" id="ARBA00004651"/>
    </source>
</evidence>
<dbReference type="InterPro" id="IPR052175">
    <property type="entry name" value="ComplexI-like_HydComp"/>
</dbReference>
<feature type="transmembrane region" description="Helical" evidence="9">
    <location>
        <begin position="31"/>
        <end position="48"/>
    </location>
</feature>
<feature type="transmembrane region" description="Helical" evidence="9">
    <location>
        <begin position="300"/>
        <end position="325"/>
    </location>
</feature>
<evidence type="ECO:0000256" key="5">
    <source>
        <dbReference type="ARBA" id="ARBA00022989"/>
    </source>
</evidence>
<name>A0A4R2RHX4_9FIRM</name>
<dbReference type="Proteomes" id="UP000294813">
    <property type="component" value="Unassembled WGS sequence"/>
</dbReference>
<dbReference type="PANTHER" id="PTHR42682">
    <property type="entry name" value="HYDROGENASE-4 COMPONENT F"/>
    <property type="match status" value="1"/>
</dbReference>
<feature type="transmembrane region" description="Helical" evidence="9">
    <location>
        <begin position="207"/>
        <end position="228"/>
    </location>
</feature>
<feature type="transmembrane region" description="Helical" evidence="9">
    <location>
        <begin position="410"/>
        <end position="432"/>
    </location>
</feature>
<keyword evidence="4 8" id="KW-0812">Transmembrane</keyword>
<dbReference type="Pfam" id="PF00662">
    <property type="entry name" value="Proton_antipo_N"/>
    <property type="match status" value="1"/>
</dbReference>
<evidence type="ECO:0000256" key="3">
    <source>
        <dbReference type="ARBA" id="ARBA00022475"/>
    </source>
</evidence>
<sequence>MEMWFLAIPAVTACLCLFVPSPAWKHRINALGGLLLPIAAMPLIAQVLREGPQVRWGGHLYVDALSALLLMIIVLVGFCAACFSLAYMERERQAGIIDTAKLGRYYLWMHLFLLTMLAAAMVNNLGLLWVAIEATTLVSALLVGFYGREASIEAAWKYILLCSVGIALALLGLILLYFAAMQSGLMTLNWSELLPAAGRFDPELVKLAFIFVVIGFGTKAGFAPMHNWMPDAYSQAPSPISALLSAVLINCALVGVFRFHVLVVRAVPGDFASHLLLGFGIFSMVIAVPFVLLQHDIKRLLAYSSVEHVGLIVAAVGIGSPLALFGATWHLFNHALTKAALFLIVGRLEQQYKTRKIARIRGALARTPWLGAALLAGILALAGAPPFGLFMSELTVVAAGLGAPKGWTGMALLAPLLLAFTGMVYHVGKMVLGMPSLKWQRSAAMVQATSGSPLEWIALLPLALVLMMGIMLPEVVREGLLQAAAVLGGAGR</sequence>
<dbReference type="PANTHER" id="PTHR42682:SF5">
    <property type="entry name" value="HYDROGENASE-4 COMPONENT F"/>
    <property type="match status" value="1"/>
</dbReference>
<reference evidence="12 13" key="1">
    <citation type="submission" date="2019-03" db="EMBL/GenBank/DDBJ databases">
        <title>Genomic Encyclopedia of Type Strains, Phase IV (KMG-IV): sequencing the most valuable type-strain genomes for metagenomic binning, comparative biology and taxonomic classification.</title>
        <authorList>
            <person name="Goeker M."/>
        </authorList>
    </citation>
    <scope>NUCLEOTIDE SEQUENCE [LARGE SCALE GENOMIC DNA]</scope>
    <source>
        <strain evidence="12 13">DSM 11170</strain>
    </source>
</reference>
<feature type="domain" description="NADH-Ubiquinone oxidoreductase (complex I) chain 5 N-terminal" evidence="11">
    <location>
        <begin position="60"/>
        <end position="92"/>
    </location>
</feature>
<feature type="transmembrane region" description="Helical" evidence="9">
    <location>
        <begin position="331"/>
        <end position="348"/>
    </location>
</feature>
<accession>A0A4R2RHX4</accession>
<dbReference type="GO" id="GO:0016491">
    <property type="term" value="F:oxidoreductase activity"/>
    <property type="evidence" value="ECO:0007669"/>
    <property type="project" value="UniProtKB-KW"/>
</dbReference>
<feature type="transmembrane region" description="Helical" evidence="9">
    <location>
        <begin position="60"/>
        <end position="85"/>
    </location>
</feature>
<feature type="transmembrane region" description="Helical" evidence="9">
    <location>
        <begin position="240"/>
        <end position="259"/>
    </location>
</feature>
<evidence type="ECO:0000313" key="13">
    <source>
        <dbReference type="Proteomes" id="UP000294813"/>
    </source>
</evidence>
<keyword evidence="3" id="KW-1003">Cell membrane</keyword>
<gene>
    <name evidence="12" type="ORF">EDD73_12020</name>
</gene>
<evidence type="ECO:0000256" key="8">
    <source>
        <dbReference type="RuleBase" id="RU000320"/>
    </source>
</evidence>
<comment type="similarity">
    <text evidence="2">Belongs to the CPA3 antiporters (TC 2.A.63) subunit A family.</text>
</comment>
<evidence type="ECO:0000313" key="12">
    <source>
        <dbReference type="EMBL" id="TCP62603.1"/>
    </source>
</evidence>
<proteinExistence type="inferred from homology"/>
<feature type="transmembrane region" description="Helical" evidence="9">
    <location>
        <begin position="128"/>
        <end position="146"/>
    </location>
</feature>
<dbReference type="GO" id="GO:0005886">
    <property type="term" value="C:plasma membrane"/>
    <property type="evidence" value="ECO:0007669"/>
    <property type="project" value="UniProtKB-SubCell"/>
</dbReference>
<keyword evidence="6" id="KW-0560">Oxidoreductase</keyword>
<keyword evidence="13" id="KW-1185">Reference proteome</keyword>
<feature type="transmembrane region" description="Helical" evidence="9">
    <location>
        <begin position="158"/>
        <end position="180"/>
    </location>
</feature>
<dbReference type="Pfam" id="PF00361">
    <property type="entry name" value="Proton_antipo_M"/>
    <property type="match status" value="1"/>
</dbReference>
<dbReference type="InterPro" id="IPR001750">
    <property type="entry name" value="ND/Mrp_TM"/>
</dbReference>
<feature type="transmembrane region" description="Helical" evidence="9">
    <location>
        <begin position="271"/>
        <end position="293"/>
    </location>
</feature>